<dbReference type="SUPFAM" id="SSF50978">
    <property type="entry name" value="WD40 repeat-like"/>
    <property type="match status" value="1"/>
</dbReference>
<dbReference type="PROSITE" id="PS50294">
    <property type="entry name" value="WD_REPEATS_REGION"/>
    <property type="match status" value="3"/>
</dbReference>
<dbReference type="InterPro" id="IPR015943">
    <property type="entry name" value="WD40/YVTN_repeat-like_dom_sf"/>
</dbReference>
<feature type="repeat" description="WD" evidence="5">
    <location>
        <begin position="344"/>
        <end position="379"/>
    </location>
</feature>
<keyword evidence="3" id="KW-0677">Repeat</keyword>
<dbReference type="PANTHER" id="PTHR22850">
    <property type="entry name" value="WD40 REPEAT FAMILY"/>
    <property type="match status" value="1"/>
</dbReference>
<dbReference type="Pfam" id="PF12265">
    <property type="entry name" value="CAF1C_H4-bd"/>
    <property type="match status" value="1"/>
</dbReference>
<feature type="repeat" description="WD" evidence="5">
    <location>
        <begin position="194"/>
        <end position="236"/>
    </location>
</feature>
<dbReference type="InterPro" id="IPR050459">
    <property type="entry name" value="WD_repeat_RBAP46/RBAP48/MSI1"/>
</dbReference>
<proteinExistence type="evidence at transcript level"/>
<evidence type="ECO:0000256" key="4">
    <source>
        <dbReference type="ARBA" id="ARBA00022853"/>
    </source>
</evidence>
<dbReference type="EMBL" id="JQ425135">
    <property type="protein sequence ID" value="AFD29603.1"/>
    <property type="molecule type" value="mRNA"/>
</dbReference>
<accession>H9CXT2</accession>
<dbReference type="InterPro" id="IPR001680">
    <property type="entry name" value="WD40_rpt"/>
</dbReference>
<name>H9CXT2_SCHMD</name>
<dbReference type="AlphaFoldDB" id="H9CXT2"/>
<feature type="domain" description="Histone-binding protein RBBP4-like N-terminal" evidence="6">
    <location>
        <begin position="8"/>
        <end position="69"/>
    </location>
</feature>
<reference evidence="7" key="1">
    <citation type="journal article" date="2012" name="Cell Stem Cell">
        <title>Genetic Regulators of a Pluripotent Adult Stem Cell System in Planarians Identified by RNAi and Clonal Analysis.</title>
        <authorList>
            <person name="Wagner D.E."/>
            <person name="Ho J.J."/>
            <person name="Reddien P.W."/>
        </authorList>
    </citation>
    <scope>NUCLEOTIDE SEQUENCE</scope>
    <source>
        <strain evidence="7">CIW4</strain>
    </source>
</reference>
<keyword evidence="4" id="KW-0156">Chromatin regulator</keyword>
<dbReference type="Pfam" id="PF00400">
    <property type="entry name" value="WD40"/>
    <property type="match status" value="4"/>
</dbReference>
<dbReference type="OrthoDB" id="427795at2759"/>
<dbReference type="SMART" id="SM00320">
    <property type="entry name" value="WD40"/>
    <property type="match status" value="6"/>
</dbReference>
<evidence type="ECO:0000256" key="3">
    <source>
        <dbReference type="ARBA" id="ARBA00022737"/>
    </source>
</evidence>
<keyword evidence="2 5" id="KW-0853">WD repeat</keyword>
<protein>
    <submittedName>
        <fullName evidence="7">RBBP4-1</fullName>
    </submittedName>
</protein>
<evidence type="ECO:0000256" key="5">
    <source>
        <dbReference type="PROSITE-ProRule" id="PRU00221"/>
    </source>
</evidence>
<dbReference type="InterPro" id="IPR036322">
    <property type="entry name" value="WD40_repeat_dom_sf"/>
</dbReference>
<evidence type="ECO:0000256" key="1">
    <source>
        <dbReference type="ARBA" id="ARBA00009341"/>
    </source>
</evidence>
<feature type="repeat" description="WD" evidence="5">
    <location>
        <begin position="243"/>
        <end position="276"/>
    </location>
</feature>
<comment type="similarity">
    <text evidence="1">Belongs to the WD repeat RBAP46/RBAP48/MSI1 family.</text>
</comment>
<dbReference type="PROSITE" id="PS50082">
    <property type="entry name" value="WD_REPEATS_2"/>
    <property type="match status" value="3"/>
</dbReference>
<evidence type="ECO:0000259" key="6">
    <source>
        <dbReference type="Pfam" id="PF12265"/>
    </source>
</evidence>
<sequence>MMNDDTIEERRIWKINCPLMYNLAHFDTLDWPSFTCQWLPFEEKHEDHTIYKILLGTHADEEENKLIYADYIISNSNEADSIQINGADNKSRLPLNGKLVITKTVNHKGDVNRARYMPQNSSIVATKSSEKDSFIYSDGNCLLTLSGHSDEGYGISWNQQVEGRLLTCSFDQTICAFDISQSAGGSTLNPARTITGHQDKVEDVCWHPAEANIFGSVGDDQRLLIWDYRRKEASSSSGPVQQVVAHAGDANCLSWHPVTSCLLLTGGADGLVHLWDQRKLVSALHVFDTEASVYRVAWSPLQETLFLSAGLQHKIHIWDVEKIGDDVLSYDEEDRFPAELAMIHSGHADAVTDIDWHPYLKATVASVAEDNMVNVWQIKDSIFADE</sequence>
<dbReference type="InterPro" id="IPR022052">
    <property type="entry name" value="Histone-bd_RBBP4-like_N"/>
</dbReference>
<evidence type="ECO:0000256" key="2">
    <source>
        <dbReference type="ARBA" id="ARBA00022574"/>
    </source>
</evidence>
<organism evidence="7">
    <name type="scientific">Schmidtea mediterranea</name>
    <name type="common">Freshwater planarian flatworm</name>
    <dbReference type="NCBI Taxonomy" id="79327"/>
    <lineage>
        <taxon>Eukaryota</taxon>
        <taxon>Metazoa</taxon>
        <taxon>Spiralia</taxon>
        <taxon>Lophotrochozoa</taxon>
        <taxon>Platyhelminthes</taxon>
        <taxon>Rhabditophora</taxon>
        <taxon>Seriata</taxon>
        <taxon>Tricladida</taxon>
        <taxon>Continenticola</taxon>
        <taxon>Geoplanoidea</taxon>
        <taxon>Dugesiidae</taxon>
        <taxon>Schmidtea</taxon>
    </lineage>
</organism>
<evidence type="ECO:0000313" key="7">
    <source>
        <dbReference type="EMBL" id="AFD29603.1"/>
    </source>
</evidence>
<dbReference type="GO" id="GO:0006325">
    <property type="term" value="P:chromatin organization"/>
    <property type="evidence" value="ECO:0007669"/>
    <property type="project" value="UniProtKB-KW"/>
</dbReference>
<dbReference type="Gene3D" id="2.130.10.10">
    <property type="entry name" value="YVTN repeat-like/Quinoprotein amine dehydrogenase"/>
    <property type="match status" value="1"/>
</dbReference>